<evidence type="ECO:0000313" key="1">
    <source>
        <dbReference type="EMBL" id="CAK76185.1"/>
    </source>
</evidence>
<dbReference type="EMBL" id="CT868230">
    <property type="protein sequence ID" value="CAK76185.1"/>
    <property type="molecule type" value="Genomic_DNA"/>
</dbReference>
<name>A0CZG8_PARTE</name>
<accession>A0CZG8</accession>
<organism evidence="1 2">
    <name type="scientific">Paramecium tetraurelia</name>
    <dbReference type="NCBI Taxonomy" id="5888"/>
    <lineage>
        <taxon>Eukaryota</taxon>
        <taxon>Sar</taxon>
        <taxon>Alveolata</taxon>
        <taxon>Ciliophora</taxon>
        <taxon>Intramacronucleata</taxon>
        <taxon>Oligohymenophorea</taxon>
        <taxon>Peniculida</taxon>
        <taxon>Parameciidae</taxon>
        <taxon>Paramecium</taxon>
    </lineage>
</organism>
<dbReference type="GeneID" id="5029367"/>
<reference evidence="1 2" key="1">
    <citation type="journal article" date="2006" name="Nature">
        <title>Global trends of whole-genome duplications revealed by the ciliate Paramecium tetraurelia.</title>
        <authorList>
            <consortium name="Genoscope"/>
            <person name="Aury J.-M."/>
            <person name="Jaillon O."/>
            <person name="Duret L."/>
            <person name="Noel B."/>
            <person name="Jubin C."/>
            <person name="Porcel B.M."/>
            <person name="Segurens B."/>
            <person name="Daubin V."/>
            <person name="Anthouard V."/>
            <person name="Aiach N."/>
            <person name="Arnaiz O."/>
            <person name="Billaut A."/>
            <person name="Beisson J."/>
            <person name="Blanc I."/>
            <person name="Bouhouche K."/>
            <person name="Camara F."/>
            <person name="Duharcourt S."/>
            <person name="Guigo R."/>
            <person name="Gogendeau D."/>
            <person name="Katinka M."/>
            <person name="Keller A.-M."/>
            <person name="Kissmehl R."/>
            <person name="Klotz C."/>
            <person name="Koll F."/>
            <person name="Le Moue A."/>
            <person name="Lepere C."/>
            <person name="Malinsky S."/>
            <person name="Nowacki M."/>
            <person name="Nowak J.K."/>
            <person name="Plattner H."/>
            <person name="Poulain J."/>
            <person name="Ruiz F."/>
            <person name="Serrano V."/>
            <person name="Zagulski M."/>
            <person name="Dessen P."/>
            <person name="Betermier M."/>
            <person name="Weissenbach J."/>
            <person name="Scarpelli C."/>
            <person name="Schachter V."/>
            <person name="Sperling L."/>
            <person name="Meyer E."/>
            <person name="Cohen J."/>
            <person name="Wincker P."/>
        </authorList>
    </citation>
    <scope>NUCLEOTIDE SEQUENCE [LARGE SCALE GENOMIC DNA]</scope>
    <source>
        <strain evidence="1 2">Stock d4-2</strain>
    </source>
</reference>
<evidence type="ECO:0000313" key="2">
    <source>
        <dbReference type="Proteomes" id="UP000000600"/>
    </source>
</evidence>
<sequence>MQILISKLQPFKILKQDFFLFKQIYSSNGIIIHAKDFQIKKQNFLELLTNKLSKNFTLKTFIQDRTEYILQMLITQTIEIKNSYLRMSQFYKLPQFVDDCFLYLIQGKCLDILAEKYWQTLISFQFRHGECEEQIMKIKKINKQVYEFIKQFYVSISIKFKQCIYVRQSEMRLLYLSVQNMQISLIYQKKVKFQRKYRSKEKPYIINREDTKRYKMM</sequence>
<keyword evidence="2" id="KW-1185">Reference proteome</keyword>
<dbReference type="AlphaFoldDB" id="A0CZG8"/>
<dbReference type="RefSeq" id="XP_001443582.1">
    <property type="nucleotide sequence ID" value="XM_001443545.1"/>
</dbReference>
<dbReference type="Proteomes" id="UP000000600">
    <property type="component" value="Unassembled WGS sequence"/>
</dbReference>
<gene>
    <name evidence="1" type="ORF">GSPATT00011758001</name>
</gene>
<proteinExistence type="predicted"/>
<dbReference type="InParanoid" id="A0CZG8"/>
<protein>
    <submittedName>
        <fullName evidence="1">Uncharacterized protein</fullName>
    </submittedName>
</protein>
<dbReference type="KEGG" id="ptm:GSPATT00011758001"/>
<dbReference type="HOGENOM" id="CLU_1274417_0_0_1"/>